<keyword evidence="3" id="KW-1185">Reference proteome</keyword>
<dbReference type="Proteomes" id="UP000271925">
    <property type="component" value="Unassembled WGS sequence"/>
</dbReference>
<evidence type="ECO:0000313" key="3">
    <source>
        <dbReference type="Proteomes" id="UP000271925"/>
    </source>
</evidence>
<keyword evidence="1" id="KW-0175">Coiled coil</keyword>
<comment type="caution">
    <text evidence="2">The sequence shown here is derived from an EMBL/GenBank/DDBJ whole genome shotgun (WGS) entry which is preliminary data.</text>
</comment>
<accession>A0A3P1C0F2</accession>
<dbReference type="OrthoDB" id="6594792at2"/>
<protein>
    <submittedName>
        <fullName evidence="2">Uncharacterized protein</fullName>
    </submittedName>
</protein>
<proteinExistence type="predicted"/>
<dbReference type="RefSeq" id="WP_124870765.1">
    <property type="nucleotide sequence ID" value="NZ_RQJO01000007.1"/>
</dbReference>
<dbReference type="EMBL" id="RQJO01000007">
    <property type="protein sequence ID" value="RRB06881.1"/>
    <property type="molecule type" value="Genomic_DNA"/>
</dbReference>
<evidence type="ECO:0000256" key="1">
    <source>
        <dbReference type="SAM" id="Coils"/>
    </source>
</evidence>
<reference evidence="2 3" key="1">
    <citation type="submission" date="2018-11" db="EMBL/GenBank/DDBJ databases">
        <authorList>
            <person name="Zhou Z."/>
            <person name="Wang G."/>
        </authorList>
    </citation>
    <scope>NUCLEOTIDE SEQUENCE [LARGE SCALE GENOMIC DNA]</scope>
    <source>
        <strain evidence="2 3">KCTC52004</strain>
    </source>
</reference>
<feature type="coiled-coil region" evidence="1">
    <location>
        <begin position="78"/>
        <end position="105"/>
    </location>
</feature>
<dbReference type="AlphaFoldDB" id="A0A3P1C0F2"/>
<evidence type="ECO:0000313" key="2">
    <source>
        <dbReference type="EMBL" id="RRB06881.1"/>
    </source>
</evidence>
<sequence>MDSFNVEESADSTKIIPLGRIKPTIIPKHHHTGFCKHSSILVDEKNRMLECEQCGQVIDPFDYIWEESTNQSQLFTTITELRREMEWLMKQKNRLEKAVLKLKQRKMQT</sequence>
<organism evidence="2 3">
    <name type="scientific">Larkinella rosea</name>
    <dbReference type="NCBI Taxonomy" id="2025312"/>
    <lineage>
        <taxon>Bacteria</taxon>
        <taxon>Pseudomonadati</taxon>
        <taxon>Bacteroidota</taxon>
        <taxon>Cytophagia</taxon>
        <taxon>Cytophagales</taxon>
        <taxon>Spirosomataceae</taxon>
        <taxon>Larkinella</taxon>
    </lineage>
</organism>
<name>A0A3P1C0F2_9BACT</name>
<gene>
    <name evidence="2" type="ORF">EHT25_03580</name>
</gene>